<gene>
    <name evidence="1" type="ORF">ERS075579_03140</name>
</gene>
<dbReference type="AlphaFoldDB" id="A0A0U0ZRJ2"/>
<evidence type="ECO:0000313" key="2">
    <source>
        <dbReference type="Proteomes" id="UP000045782"/>
    </source>
</evidence>
<name>A0A0U0ZRJ2_9MYCO</name>
<proteinExistence type="predicted"/>
<accession>A0A0U0ZRJ2</accession>
<dbReference type="EMBL" id="CSWP01000006">
    <property type="protein sequence ID" value="CPV59701.1"/>
    <property type="molecule type" value="Genomic_DNA"/>
</dbReference>
<dbReference type="RefSeq" id="WP_016893496.1">
    <property type="nucleotide sequence ID" value="NZ_CSWP01000006.1"/>
</dbReference>
<sequence length="201" mass="21855">MSTDPIIAGPGKDIAGLLEAGHDVILTAELPSPATVIAEACRRGGTTVYSATVAGAFMIERIAMTMIQGMDHVWHLEVTITEPGDPCYAATIDNVANTVFGDRDIRIEREPHVHRAYRAEQHFLTITHDRREGPFAPFNTSRGYAIRVSGEPADLNAQWEIDGTIDATALIADAIPAVGRADPGILVDDPTPRYRLDDRVR</sequence>
<protein>
    <submittedName>
        <fullName evidence="1">Uncharacterized conserved protein related to dihydrodipicolinate reductase</fullName>
    </submittedName>
</protein>
<organism evidence="1 2">
    <name type="scientific">Mycobacteroides abscessus</name>
    <dbReference type="NCBI Taxonomy" id="36809"/>
    <lineage>
        <taxon>Bacteria</taxon>
        <taxon>Bacillati</taxon>
        <taxon>Actinomycetota</taxon>
        <taxon>Actinomycetes</taxon>
        <taxon>Mycobacteriales</taxon>
        <taxon>Mycobacteriaceae</taxon>
        <taxon>Mycobacteroides</taxon>
    </lineage>
</organism>
<dbReference type="Proteomes" id="UP000045782">
    <property type="component" value="Unassembled WGS sequence"/>
</dbReference>
<evidence type="ECO:0000313" key="1">
    <source>
        <dbReference type="EMBL" id="CPV59701.1"/>
    </source>
</evidence>
<reference evidence="1 2" key="1">
    <citation type="submission" date="2015-03" db="EMBL/GenBank/DDBJ databases">
        <authorList>
            <person name="Murphy D."/>
        </authorList>
    </citation>
    <scope>NUCLEOTIDE SEQUENCE [LARGE SCALE GENOMIC DNA]</scope>
    <source>
        <strain evidence="1 2">PAP088</strain>
    </source>
</reference>